<evidence type="ECO:0000256" key="7">
    <source>
        <dbReference type="SAM" id="SignalP"/>
    </source>
</evidence>
<dbReference type="EMBL" id="JACYFG010000006">
    <property type="protein sequence ID" value="MBD5778902.1"/>
    <property type="molecule type" value="Genomic_DNA"/>
</dbReference>
<evidence type="ECO:0000256" key="1">
    <source>
        <dbReference type="ARBA" id="ARBA00000971"/>
    </source>
</evidence>
<evidence type="ECO:0000313" key="10">
    <source>
        <dbReference type="Proteomes" id="UP000622317"/>
    </source>
</evidence>
<keyword evidence="3 5" id="KW-0697">Rotamase</keyword>
<keyword evidence="4 5" id="KW-0413">Isomerase</keyword>
<dbReference type="PROSITE" id="PS50059">
    <property type="entry name" value="FKBP_PPIASE"/>
    <property type="match status" value="1"/>
</dbReference>
<feature type="signal peptide" evidence="7">
    <location>
        <begin position="1"/>
        <end position="20"/>
    </location>
</feature>
<dbReference type="Pfam" id="PF00254">
    <property type="entry name" value="FKBP_C"/>
    <property type="match status" value="1"/>
</dbReference>
<dbReference type="RefSeq" id="WP_191616028.1">
    <property type="nucleotide sequence ID" value="NZ_JACYFG010000006.1"/>
</dbReference>
<dbReference type="SUPFAM" id="SSF54534">
    <property type="entry name" value="FKBP-like"/>
    <property type="match status" value="1"/>
</dbReference>
<dbReference type="PANTHER" id="PTHR43811">
    <property type="entry name" value="FKBP-TYPE PEPTIDYL-PROLYL CIS-TRANS ISOMERASE FKPA"/>
    <property type="match status" value="1"/>
</dbReference>
<dbReference type="Proteomes" id="UP000622317">
    <property type="component" value="Unassembled WGS sequence"/>
</dbReference>
<comment type="similarity">
    <text evidence="2 6">Belongs to the FKBP-type PPIase family.</text>
</comment>
<evidence type="ECO:0000259" key="8">
    <source>
        <dbReference type="PROSITE" id="PS50059"/>
    </source>
</evidence>
<evidence type="ECO:0000256" key="4">
    <source>
        <dbReference type="ARBA" id="ARBA00023235"/>
    </source>
</evidence>
<evidence type="ECO:0000256" key="6">
    <source>
        <dbReference type="RuleBase" id="RU003915"/>
    </source>
</evidence>
<organism evidence="9 10">
    <name type="scientific">Pelagicoccus enzymogenes</name>
    <dbReference type="NCBI Taxonomy" id="2773457"/>
    <lineage>
        <taxon>Bacteria</taxon>
        <taxon>Pseudomonadati</taxon>
        <taxon>Verrucomicrobiota</taxon>
        <taxon>Opitutia</taxon>
        <taxon>Puniceicoccales</taxon>
        <taxon>Pelagicoccaceae</taxon>
        <taxon>Pelagicoccus</taxon>
    </lineage>
</organism>
<evidence type="ECO:0000256" key="2">
    <source>
        <dbReference type="ARBA" id="ARBA00006577"/>
    </source>
</evidence>
<gene>
    <name evidence="9" type="ORF">IEN85_05315</name>
</gene>
<reference evidence="9" key="1">
    <citation type="submission" date="2020-09" db="EMBL/GenBank/DDBJ databases">
        <title>Pelagicoccus enzymogenes sp. nov. with an EPS production, isolated from marine sediment.</title>
        <authorList>
            <person name="Feng X."/>
        </authorList>
    </citation>
    <scope>NUCLEOTIDE SEQUENCE</scope>
    <source>
        <strain evidence="9">NFK12</strain>
    </source>
</reference>
<dbReference type="InterPro" id="IPR000774">
    <property type="entry name" value="PPIase_FKBP_N"/>
</dbReference>
<evidence type="ECO:0000313" key="9">
    <source>
        <dbReference type="EMBL" id="MBD5778902.1"/>
    </source>
</evidence>
<dbReference type="GO" id="GO:0003755">
    <property type="term" value="F:peptidyl-prolyl cis-trans isomerase activity"/>
    <property type="evidence" value="ECO:0007669"/>
    <property type="project" value="UniProtKB-UniRule"/>
</dbReference>
<dbReference type="AlphaFoldDB" id="A0A927IEC8"/>
<dbReference type="EC" id="5.2.1.8" evidence="6"/>
<keyword evidence="10" id="KW-1185">Reference proteome</keyword>
<evidence type="ECO:0000256" key="5">
    <source>
        <dbReference type="PROSITE-ProRule" id="PRU00277"/>
    </source>
</evidence>
<dbReference type="Gene3D" id="3.10.50.40">
    <property type="match status" value="1"/>
</dbReference>
<keyword evidence="7" id="KW-0732">Signal</keyword>
<feature type="domain" description="PPIase FKBP-type" evidence="8">
    <location>
        <begin position="73"/>
        <end position="158"/>
    </location>
</feature>
<dbReference type="GO" id="GO:0006457">
    <property type="term" value="P:protein folding"/>
    <property type="evidence" value="ECO:0007669"/>
    <property type="project" value="InterPro"/>
</dbReference>
<accession>A0A927IEC8</accession>
<dbReference type="InterPro" id="IPR001179">
    <property type="entry name" value="PPIase_FKBP_dom"/>
</dbReference>
<dbReference type="Pfam" id="PF01346">
    <property type="entry name" value="FKBP_N"/>
    <property type="match status" value="1"/>
</dbReference>
<comment type="catalytic activity">
    <reaction evidence="1 5 6">
        <text>[protein]-peptidylproline (omega=180) = [protein]-peptidylproline (omega=0)</text>
        <dbReference type="Rhea" id="RHEA:16237"/>
        <dbReference type="Rhea" id="RHEA-COMP:10747"/>
        <dbReference type="Rhea" id="RHEA-COMP:10748"/>
        <dbReference type="ChEBI" id="CHEBI:83833"/>
        <dbReference type="ChEBI" id="CHEBI:83834"/>
        <dbReference type="EC" id="5.2.1.8"/>
    </reaction>
</comment>
<dbReference type="InterPro" id="IPR046357">
    <property type="entry name" value="PPIase_dom_sf"/>
</dbReference>
<dbReference type="PANTHER" id="PTHR43811:SF23">
    <property type="entry name" value="FKBP-TYPE 22 KDA PEPTIDYL-PROLYL CIS-TRANS ISOMERASE"/>
    <property type="match status" value="1"/>
</dbReference>
<proteinExistence type="inferred from homology"/>
<protein>
    <recommendedName>
        <fullName evidence="6">Peptidyl-prolyl cis-trans isomerase</fullName>
        <ecNumber evidence="6">5.2.1.8</ecNumber>
    </recommendedName>
</protein>
<comment type="caution">
    <text evidence="9">The sequence shown here is derived from an EMBL/GenBank/DDBJ whole genome shotgun (WGS) entry which is preliminary data.</text>
</comment>
<evidence type="ECO:0000256" key="3">
    <source>
        <dbReference type="ARBA" id="ARBA00023110"/>
    </source>
</evidence>
<name>A0A927IEC8_9BACT</name>
<feature type="chain" id="PRO_5037025086" description="Peptidyl-prolyl cis-trans isomerase" evidence="7">
    <location>
        <begin position="21"/>
        <end position="160"/>
    </location>
</feature>
<sequence length="160" mass="18121">MPIRFLTFLCSCLAAYLTLAPTPSSFGRPSSKKAEEKAFLESNRAKPEIHSTKSGLQYQLLRKGEGSEFPNWRSTVSIHLKGSLIDGTVFENTLQRETPVSTKLDKLIPGCREAIKLMNVGDKYRFYVPSKLGYGRTQQGDIPPYSVLVFEIELYEIKRR</sequence>